<dbReference type="InterPro" id="IPR043128">
    <property type="entry name" value="Rev_trsase/Diguanyl_cyclase"/>
</dbReference>
<organism evidence="1 2">
    <name type="scientific">Paenibacillus solisilvae</name>
    <dbReference type="NCBI Taxonomy" id="2486751"/>
    <lineage>
        <taxon>Bacteria</taxon>
        <taxon>Bacillati</taxon>
        <taxon>Bacillota</taxon>
        <taxon>Bacilli</taxon>
        <taxon>Bacillales</taxon>
        <taxon>Paenibacillaceae</taxon>
        <taxon>Paenibacillus</taxon>
    </lineage>
</organism>
<dbReference type="Proteomes" id="UP001596047">
    <property type="component" value="Unassembled WGS sequence"/>
</dbReference>
<dbReference type="InterPro" id="IPR029787">
    <property type="entry name" value="Nucleotide_cyclase"/>
</dbReference>
<dbReference type="SUPFAM" id="SSF55073">
    <property type="entry name" value="Nucleotide cyclase"/>
    <property type="match status" value="1"/>
</dbReference>
<reference evidence="2" key="1">
    <citation type="journal article" date="2019" name="Int. J. Syst. Evol. Microbiol.">
        <title>The Global Catalogue of Microorganisms (GCM) 10K type strain sequencing project: providing services to taxonomists for standard genome sequencing and annotation.</title>
        <authorList>
            <consortium name="The Broad Institute Genomics Platform"/>
            <consortium name="The Broad Institute Genome Sequencing Center for Infectious Disease"/>
            <person name="Wu L."/>
            <person name="Ma J."/>
        </authorList>
    </citation>
    <scope>NUCLEOTIDE SEQUENCE [LARGE SCALE GENOMIC DNA]</scope>
    <source>
        <strain evidence="2">CGMCC 1.3240</strain>
    </source>
</reference>
<evidence type="ECO:0000313" key="1">
    <source>
        <dbReference type="EMBL" id="MFC5652269.1"/>
    </source>
</evidence>
<name>A0ABW0W5E7_9BACL</name>
<comment type="caution">
    <text evidence="1">The sequence shown here is derived from an EMBL/GenBank/DDBJ whole genome shotgun (WGS) entry which is preliminary data.</text>
</comment>
<evidence type="ECO:0008006" key="3">
    <source>
        <dbReference type="Google" id="ProtNLM"/>
    </source>
</evidence>
<proteinExistence type="predicted"/>
<protein>
    <recommendedName>
        <fullName evidence="3">GGDEF domain-containing protein</fullName>
    </recommendedName>
</protein>
<keyword evidence="2" id="KW-1185">Reference proteome</keyword>
<dbReference type="Gene3D" id="3.30.70.270">
    <property type="match status" value="1"/>
</dbReference>
<sequence length="61" mass="6984">MLEGNIKKCFHSRSAVEAGELSRIADEALYQAKRLGRNRVEMADPQHTWIQKSAQMLRKKG</sequence>
<evidence type="ECO:0000313" key="2">
    <source>
        <dbReference type="Proteomes" id="UP001596047"/>
    </source>
</evidence>
<accession>A0ABW0W5E7</accession>
<gene>
    <name evidence="1" type="ORF">ACFPYJ_24770</name>
</gene>
<dbReference type="RefSeq" id="WP_379190905.1">
    <property type="nucleotide sequence ID" value="NZ_JBHSOW010000093.1"/>
</dbReference>
<dbReference type="EMBL" id="JBHSOW010000093">
    <property type="protein sequence ID" value="MFC5652269.1"/>
    <property type="molecule type" value="Genomic_DNA"/>
</dbReference>